<gene>
    <name evidence="1" type="ORF">NDU88_001652</name>
</gene>
<accession>A0AAV7WIY8</accession>
<name>A0AAV7WIY8_PLEWA</name>
<sequence>MALQYAQGVRSGTLLAWLLREVHHGTQAMSIRINDSTMATSQLAINDTFRDYYRQLYEKPATSDMSHMQDFLKGVFLPSLIATQRNAIEEPI</sequence>
<evidence type="ECO:0000313" key="2">
    <source>
        <dbReference type="Proteomes" id="UP001066276"/>
    </source>
</evidence>
<protein>
    <submittedName>
        <fullName evidence="1">Uncharacterized protein</fullName>
    </submittedName>
</protein>
<dbReference type="Proteomes" id="UP001066276">
    <property type="component" value="Chromosome 1_1"/>
</dbReference>
<evidence type="ECO:0000313" key="1">
    <source>
        <dbReference type="EMBL" id="KAJ1214024.1"/>
    </source>
</evidence>
<keyword evidence="2" id="KW-1185">Reference proteome</keyword>
<dbReference type="EMBL" id="JANPWB010000001">
    <property type="protein sequence ID" value="KAJ1214024.1"/>
    <property type="molecule type" value="Genomic_DNA"/>
</dbReference>
<comment type="caution">
    <text evidence="1">The sequence shown here is derived from an EMBL/GenBank/DDBJ whole genome shotgun (WGS) entry which is preliminary data.</text>
</comment>
<dbReference type="AlphaFoldDB" id="A0AAV7WIY8"/>
<reference evidence="1" key="1">
    <citation type="journal article" date="2022" name="bioRxiv">
        <title>Sequencing and chromosome-scale assembly of the giantPleurodeles waltlgenome.</title>
        <authorList>
            <person name="Brown T."/>
            <person name="Elewa A."/>
            <person name="Iarovenko S."/>
            <person name="Subramanian E."/>
            <person name="Araus A.J."/>
            <person name="Petzold A."/>
            <person name="Susuki M."/>
            <person name="Suzuki K.-i.T."/>
            <person name="Hayashi T."/>
            <person name="Toyoda A."/>
            <person name="Oliveira C."/>
            <person name="Osipova E."/>
            <person name="Leigh N.D."/>
            <person name="Simon A."/>
            <person name="Yun M.H."/>
        </authorList>
    </citation>
    <scope>NUCLEOTIDE SEQUENCE</scope>
    <source>
        <strain evidence="1">20211129_DDA</strain>
        <tissue evidence="1">Liver</tissue>
    </source>
</reference>
<proteinExistence type="predicted"/>
<organism evidence="1 2">
    <name type="scientific">Pleurodeles waltl</name>
    <name type="common">Iberian ribbed newt</name>
    <dbReference type="NCBI Taxonomy" id="8319"/>
    <lineage>
        <taxon>Eukaryota</taxon>
        <taxon>Metazoa</taxon>
        <taxon>Chordata</taxon>
        <taxon>Craniata</taxon>
        <taxon>Vertebrata</taxon>
        <taxon>Euteleostomi</taxon>
        <taxon>Amphibia</taxon>
        <taxon>Batrachia</taxon>
        <taxon>Caudata</taxon>
        <taxon>Salamandroidea</taxon>
        <taxon>Salamandridae</taxon>
        <taxon>Pleurodelinae</taxon>
        <taxon>Pleurodeles</taxon>
    </lineage>
</organism>